<protein>
    <recommendedName>
        <fullName evidence="2">ZNFX1 domain-containing protein</fullName>
    </recommendedName>
</protein>
<dbReference type="Proteomes" id="UP000078561">
    <property type="component" value="Unassembled WGS sequence"/>
</dbReference>
<sequence length="203" mass="23309">MRQDSLIPLQKAVQSYRSSGQKPSSTLFEDQPDPATTAYTGTRDFRLYERVQLNALVYGSRQMLYRISFRLPYSAGRVSWPTSKRLIEGTLVLLSKDNFEKDIKIATVVQRGEEPMKGSNRFEFMVDICLERDNDEDLLGFGNPSSIDQNTHIMIEATDGYFEASRHILTIIKKIEAEKLPFKSYLVDMDKDVHEKDGEQQTN</sequence>
<gene>
    <name evidence="3" type="primary">ABSGL_08002.1 scaffold 9429</name>
</gene>
<name>A0A163JNW7_ABSGL</name>
<dbReference type="AlphaFoldDB" id="A0A163JNW7"/>
<feature type="domain" description="ZNFX1" evidence="2">
    <location>
        <begin position="43"/>
        <end position="157"/>
    </location>
</feature>
<feature type="region of interest" description="Disordered" evidence="1">
    <location>
        <begin position="16"/>
        <end position="35"/>
    </location>
</feature>
<dbReference type="STRING" id="4829.A0A163JNW7"/>
<reference evidence="3" key="1">
    <citation type="submission" date="2016-04" db="EMBL/GenBank/DDBJ databases">
        <authorList>
            <person name="Evans L.H."/>
            <person name="Alamgir A."/>
            <person name="Owens N."/>
            <person name="Weber N.D."/>
            <person name="Virtaneva K."/>
            <person name="Barbian K."/>
            <person name="Babar A."/>
            <person name="Rosenke K."/>
        </authorList>
    </citation>
    <scope>NUCLEOTIDE SEQUENCE [LARGE SCALE GENOMIC DNA]</scope>
    <source>
        <strain evidence="3">CBS 101.48</strain>
    </source>
</reference>
<evidence type="ECO:0000313" key="3">
    <source>
        <dbReference type="EMBL" id="SAM02231.1"/>
    </source>
</evidence>
<evidence type="ECO:0000259" key="2">
    <source>
        <dbReference type="Pfam" id="PF25396"/>
    </source>
</evidence>
<keyword evidence="4" id="KW-1185">Reference proteome</keyword>
<feature type="compositionally biased region" description="Polar residues" evidence="1">
    <location>
        <begin position="16"/>
        <end position="28"/>
    </location>
</feature>
<evidence type="ECO:0000256" key="1">
    <source>
        <dbReference type="SAM" id="MobiDB-lite"/>
    </source>
</evidence>
<dbReference type="OrthoDB" id="2352992at2759"/>
<proteinExistence type="predicted"/>
<dbReference type="InParanoid" id="A0A163JNW7"/>
<dbReference type="InterPro" id="IPR057373">
    <property type="entry name" value="ZNFX1"/>
</dbReference>
<dbReference type="EMBL" id="LT553750">
    <property type="protein sequence ID" value="SAM02231.1"/>
    <property type="molecule type" value="Genomic_DNA"/>
</dbReference>
<dbReference type="Pfam" id="PF25396">
    <property type="entry name" value="ZNFX1"/>
    <property type="match status" value="1"/>
</dbReference>
<evidence type="ECO:0000313" key="4">
    <source>
        <dbReference type="Proteomes" id="UP000078561"/>
    </source>
</evidence>
<organism evidence="3">
    <name type="scientific">Absidia glauca</name>
    <name type="common">Pin mould</name>
    <dbReference type="NCBI Taxonomy" id="4829"/>
    <lineage>
        <taxon>Eukaryota</taxon>
        <taxon>Fungi</taxon>
        <taxon>Fungi incertae sedis</taxon>
        <taxon>Mucoromycota</taxon>
        <taxon>Mucoromycotina</taxon>
        <taxon>Mucoromycetes</taxon>
        <taxon>Mucorales</taxon>
        <taxon>Cunninghamellaceae</taxon>
        <taxon>Absidia</taxon>
    </lineage>
</organism>
<accession>A0A163JNW7</accession>